<feature type="non-terminal residue" evidence="6">
    <location>
        <position position="1"/>
    </location>
</feature>
<sequence length="900" mass="94187">GDYDNDGDLDMMISGEIDGGHTTKFYRNNLSGTNTPPSMPTDLNAEVNGQNVVLSWTAASDAETISSSGLNYNIYMGSTPGGMDILSPMALPLSSGYRIIPSRGSIQALTATVKDLTDGTYYWGVQAIDTAFAGSEFAAEAYFAIGSPEISIISNQSIPEDTSIDAISFMITDTSASPCSLTITFDSSNTVLIPTENISYTCNNNQYTLTVNPGSNQNGISTLTVMAMNPYGNTATSSFSLTVTEVNDMPQISSIYDQSIGSANNVSITFTASDIESADCDLAITITSSNQTLISDANLSYSCNANNYTLTAIKTANHFGIAMISIMIDDGIATIEEQFTITTIPTIGFNPVAYTSTENGGIISITTTLSHAIDETISADFTMIGGSASSGDDFTPNNGTLILLAGSTSKVFTLAIIDDSNYEPTENLMLSLSNYMNVTQTTGIGATYTLTILDNDSPPTISWSPASASISENSGSIQLTASLSMVSGLPASIDYTVSGTATNGMDYTLADGTLSIPAGSISGNITIFIGNDIIDENPETVIVRMVTYTHTSSGLSTEYTLTILDDDNPPIISFSPVSYTAIESSGVVNITAVLSLASEKEISFDYGIIGGTAVSNDDYTLNASTLNILAGATSKVFTCAILDDVLDEYNETIIIGLSNYINVSETTGSGSSYTLNIQDDDNPPTVSWTSSTFNDSEGSGSLYISAQLSSESAKTVAFDFVVSDISAENGIDYTLASGTVTISAGDTGGTKEIVINDDAIFEPSESFIVQMFAYTNVSAGGITETTITITDNDTGPTISWLPDSASISENSGSIQLTASLSMVSGLPASIDYTVSGTATNGTDFTLSDGMLSIAAGLTSNNLIINLTDDSIDENPETVVIHMVTYTNTSGGISTEYTLTI</sequence>
<dbReference type="InterPro" id="IPR036116">
    <property type="entry name" value="FN3_sf"/>
</dbReference>
<feature type="domain" description="Calx-beta" evidence="5">
    <location>
        <begin position="334"/>
        <end position="433"/>
    </location>
</feature>
<evidence type="ECO:0000256" key="1">
    <source>
        <dbReference type="ARBA" id="ARBA00022729"/>
    </source>
</evidence>
<dbReference type="GO" id="GO:0007154">
    <property type="term" value="P:cell communication"/>
    <property type="evidence" value="ECO:0007669"/>
    <property type="project" value="InterPro"/>
</dbReference>
<reference evidence="7" key="1">
    <citation type="submission" date="2012-11" db="EMBL/GenBank/DDBJ databases">
        <authorList>
            <person name="Lucero-Rivera Y.E."/>
            <person name="Tovar-Ramirez D."/>
        </authorList>
    </citation>
    <scope>NUCLEOTIDE SEQUENCE [LARGE SCALE GENOMIC DNA]</scope>
    <source>
        <strain evidence="7">Araruama</strain>
    </source>
</reference>
<evidence type="ECO:0000256" key="4">
    <source>
        <dbReference type="ARBA" id="ARBA00023065"/>
    </source>
</evidence>
<protein>
    <recommendedName>
        <fullName evidence="5">Calx-beta domain-containing protein</fullName>
    </recommendedName>
</protein>
<dbReference type="AlphaFoldDB" id="A0A1V1NYY0"/>
<evidence type="ECO:0000259" key="5">
    <source>
        <dbReference type="SMART" id="SM00237"/>
    </source>
</evidence>
<dbReference type="SMART" id="SM00237">
    <property type="entry name" value="Calx_beta"/>
    <property type="match status" value="5"/>
</dbReference>
<feature type="domain" description="Calx-beta" evidence="5">
    <location>
        <begin position="448"/>
        <end position="546"/>
    </location>
</feature>
<dbReference type="GO" id="GO:0016020">
    <property type="term" value="C:membrane"/>
    <property type="evidence" value="ECO:0007669"/>
    <property type="project" value="InterPro"/>
</dbReference>
<keyword evidence="3" id="KW-0106">Calcium</keyword>
<proteinExistence type="predicted"/>
<name>A0A1V1NYY0_9BACT</name>
<evidence type="ECO:0000313" key="7">
    <source>
        <dbReference type="Proteomes" id="UP000189670"/>
    </source>
</evidence>
<dbReference type="SUPFAM" id="SSF141072">
    <property type="entry name" value="CalX-like"/>
    <property type="match status" value="5"/>
</dbReference>
<dbReference type="Pfam" id="PF03160">
    <property type="entry name" value="Calx-beta"/>
    <property type="match status" value="2"/>
</dbReference>
<evidence type="ECO:0000313" key="6">
    <source>
        <dbReference type="EMBL" id="ETR67735.1"/>
    </source>
</evidence>
<evidence type="ECO:0000256" key="3">
    <source>
        <dbReference type="ARBA" id="ARBA00022837"/>
    </source>
</evidence>
<gene>
    <name evidence="6" type="ORF">OMM_11276</name>
</gene>
<accession>A0A1V1NYY0</accession>
<dbReference type="InterPro" id="IPR013783">
    <property type="entry name" value="Ig-like_fold"/>
</dbReference>
<dbReference type="EMBL" id="ATBP01001237">
    <property type="protein sequence ID" value="ETR67735.1"/>
    <property type="molecule type" value="Genomic_DNA"/>
</dbReference>
<dbReference type="InterPro" id="IPR051171">
    <property type="entry name" value="CaCA"/>
</dbReference>
<dbReference type="Gene3D" id="2.60.40.2030">
    <property type="match status" value="5"/>
</dbReference>
<dbReference type="PANTHER" id="PTHR11878:SF65">
    <property type="entry name" value="NA_CA-EXCHANGE PROTEIN, ISOFORM G"/>
    <property type="match status" value="1"/>
</dbReference>
<keyword evidence="4" id="KW-0813">Transport</keyword>
<dbReference type="InterPro" id="IPR038081">
    <property type="entry name" value="CalX-like_sf"/>
</dbReference>
<dbReference type="SUPFAM" id="SSF49265">
    <property type="entry name" value="Fibronectin type III"/>
    <property type="match status" value="1"/>
</dbReference>
<dbReference type="Proteomes" id="UP000189670">
    <property type="component" value="Unassembled WGS sequence"/>
</dbReference>
<feature type="non-terminal residue" evidence="6">
    <location>
        <position position="900"/>
    </location>
</feature>
<evidence type="ECO:0000256" key="2">
    <source>
        <dbReference type="ARBA" id="ARBA00022737"/>
    </source>
</evidence>
<comment type="caution">
    <text evidence="6">The sequence shown here is derived from an EMBL/GenBank/DDBJ whole genome shotgun (WGS) entry which is preliminary data.</text>
</comment>
<keyword evidence="1" id="KW-0732">Signal</keyword>
<dbReference type="GO" id="GO:0030001">
    <property type="term" value="P:metal ion transport"/>
    <property type="evidence" value="ECO:0007669"/>
    <property type="project" value="TreeGrafter"/>
</dbReference>
<organism evidence="6 7">
    <name type="scientific">Candidatus Magnetoglobus multicellularis str. Araruama</name>
    <dbReference type="NCBI Taxonomy" id="890399"/>
    <lineage>
        <taxon>Bacteria</taxon>
        <taxon>Pseudomonadati</taxon>
        <taxon>Thermodesulfobacteriota</taxon>
        <taxon>Desulfobacteria</taxon>
        <taxon>Desulfobacterales</taxon>
        <taxon>Desulfobacteraceae</taxon>
        <taxon>Candidatus Magnetoglobus</taxon>
    </lineage>
</organism>
<dbReference type="InterPro" id="IPR003644">
    <property type="entry name" value="Calx_beta"/>
</dbReference>
<feature type="domain" description="Calx-beta" evidence="5">
    <location>
        <begin position="673"/>
        <end position="772"/>
    </location>
</feature>
<feature type="domain" description="Calx-beta" evidence="5">
    <location>
        <begin position="559"/>
        <end position="658"/>
    </location>
</feature>
<dbReference type="PANTHER" id="PTHR11878">
    <property type="entry name" value="SODIUM/CALCIUM EXCHANGER"/>
    <property type="match status" value="1"/>
</dbReference>
<dbReference type="Gene3D" id="2.60.40.10">
    <property type="entry name" value="Immunoglobulins"/>
    <property type="match status" value="2"/>
</dbReference>
<feature type="domain" description="Calx-beta" evidence="5">
    <location>
        <begin position="785"/>
        <end position="883"/>
    </location>
</feature>
<keyword evidence="2" id="KW-0677">Repeat</keyword>
<keyword evidence="4" id="KW-0406">Ion transport</keyword>